<protein>
    <submittedName>
        <fullName evidence="3">Uncharacterized protein</fullName>
    </submittedName>
</protein>
<evidence type="ECO:0000313" key="5">
    <source>
        <dbReference type="Proteomes" id="UP000327439"/>
    </source>
</evidence>
<proteinExistence type="predicted"/>
<dbReference type="AlphaFoldDB" id="A0A2P5W978"/>
<evidence type="ECO:0000256" key="1">
    <source>
        <dbReference type="SAM" id="MobiDB-lite"/>
    </source>
</evidence>
<reference evidence="2 5" key="2">
    <citation type="submission" date="2019-06" db="EMBL/GenBank/DDBJ databases">
        <title>WGS assembly of Gossypium barbadense.</title>
        <authorList>
            <person name="Chen Z.J."/>
            <person name="Sreedasyam A."/>
            <person name="Ando A."/>
            <person name="Song Q."/>
            <person name="De L."/>
            <person name="Hulse-Kemp A."/>
            <person name="Ding M."/>
            <person name="Ye W."/>
            <person name="Kirkbride R."/>
            <person name="Jenkins J."/>
            <person name="Plott C."/>
            <person name="Lovell J."/>
            <person name="Lin Y.-M."/>
            <person name="Vaughn R."/>
            <person name="Liu B."/>
            <person name="Li W."/>
            <person name="Simpson S."/>
            <person name="Scheffler B."/>
            <person name="Saski C."/>
            <person name="Grover C."/>
            <person name="Hu G."/>
            <person name="Conover J."/>
            <person name="Carlson J."/>
            <person name="Shu S."/>
            <person name="Boston L."/>
            <person name="Williams M."/>
            <person name="Peterson D."/>
            <person name="Mcgee K."/>
            <person name="Jones D."/>
            <person name="Wendel J."/>
            <person name="Stelly D."/>
            <person name="Grimwood J."/>
            <person name="Schmutz J."/>
        </authorList>
    </citation>
    <scope>NUCLEOTIDE SEQUENCE [LARGE SCALE GENOMIC DNA]</scope>
    <source>
        <strain evidence="2">1400233.01</strain>
    </source>
</reference>
<reference evidence="3 4" key="1">
    <citation type="submission" date="2015-01" db="EMBL/GenBank/DDBJ databases">
        <title>Genome of allotetraploid Gossypium barbadense reveals genomic plasticity and fiber elongation in cotton evolution.</title>
        <authorList>
            <person name="Chen X."/>
            <person name="Liu X."/>
            <person name="Zhao B."/>
            <person name="Zheng H."/>
            <person name="Hu Y."/>
            <person name="Lu G."/>
            <person name="Yang C."/>
            <person name="Chen J."/>
            <person name="Shan C."/>
            <person name="Zhang L."/>
            <person name="Zhou Y."/>
            <person name="Wang L."/>
            <person name="Guo W."/>
            <person name="Bai Y."/>
            <person name="Ruan J."/>
            <person name="Shangguan X."/>
            <person name="Mao Y."/>
            <person name="Jiang J."/>
            <person name="Zhu Y."/>
            <person name="Lei J."/>
            <person name="Kang H."/>
            <person name="Chen S."/>
            <person name="He X."/>
            <person name="Wang R."/>
            <person name="Wang Y."/>
            <person name="Chen J."/>
            <person name="Wang L."/>
            <person name="Yu S."/>
            <person name="Wang B."/>
            <person name="Wei J."/>
            <person name="Song S."/>
            <person name="Lu X."/>
            <person name="Gao Z."/>
            <person name="Gu W."/>
            <person name="Deng X."/>
            <person name="Ma D."/>
            <person name="Wang S."/>
            <person name="Liang W."/>
            <person name="Fang L."/>
            <person name="Cai C."/>
            <person name="Zhu X."/>
            <person name="Zhou B."/>
            <person name="Zhang Y."/>
            <person name="Chen Z."/>
            <person name="Xu S."/>
            <person name="Zhu R."/>
            <person name="Wang S."/>
            <person name="Zhang T."/>
            <person name="Zhao G."/>
        </authorList>
    </citation>
    <scope>NUCLEOTIDE SEQUENCE [LARGE SCALE GENOMIC DNA]</scope>
    <source>
        <strain evidence="4">cv. Xinhai21</strain>
        <tissue evidence="3">Leaf</tissue>
    </source>
</reference>
<accession>A0A2P5W978</accession>
<organism evidence="3 4">
    <name type="scientific">Gossypium barbadense</name>
    <name type="common">Sea Island cotton</name>
    <name type="synonym">Hibiscus barbadensis</name>
    <dbReference type="NCBI Taxonomy" id="3634"/>
    <lineage>
        <taxon>Eukaryota</taxon>
        <taxon>Viridiplantae</taxon>
        <taxon>Streptophyta</taxon>
        <taxon>Embryophyta</taxon>
        <taxon>Tracheophyta</taxon>
        <taxon>Spermatophyta</taxon>
        <taxon>Magnoliopsida</taxon>
        <taxon>eudicotyledons</taxon>
        <taxon>Gunneridae</taxon>
        <taxon>Pentapetalae</taxon>
        <taxon>rosids</taxon>
        <taxon>malvids</taxon>
        <taxon>Malvales</taxon>
        <taxon>Malvaceae</taxon>
        <taxon>Malvoideae</taxon>
        <taxon>Gossypium</taxon>
    </lineage>
</organism>
<dbReference type="OrthoDB" id="10302589at2759"/>
<name>A0A2P5W978_GOSBA</name>
<keyword evidence="5" id="KW-1185">Reference proteome</keyword>
<evidence type="ECO:0000313" key="3">
    <source>
        <dbReference type="EMBL" id="PPR87608.1"/>
    </source>
</evidence>
<dbReference type="Proteomes" id="UP000239757">
    <property type="component" value="Unassembled WGS sequence"/>
</dbReference>
<feature type="region of interest" description="Disordered" evidence="1">
    <location>
        <begin position="23"/>
        <end position="53"/>
    </location>
</feature>
<dbReference type="EMBL" id="CM018212">
    <property type="protein sequence ID" value="KAB2056620.1"/>
    <property type="molecule type" value="Genomic_DNA"/>
</dbReference>
<dbReference type="EMBL" id="KZ668527">
    <property type="protein sequence ID" value="PPR87608.1"/>
    <property type="molecule type" value="Genomic_DNA"/>
</dbReference>
<evidence type="ECO:0000313" key="4">
    <source>
        <dbReference type="Proteomes" id="UP000239757"/>
    </source>
</evidence>
<sequence length="66" mass="7159">MVDLDEETMKSLIEEAVRNFTKALNEAQSRRSHPEDGGGNTGAGGQASSFSGISKFGSNLYIFKLY</sequence>
<evidence type="ECO:0000313" key="2">
    <source>
        <dbReference type="EMBL" id="KAB2056620.1"/>
    </source>
</evidence>
<gene>
    <name evidence="2" type="ORF">ES319_A11G114800v1</name>
    <name evidence="3" type="ORF">GOBAR_AA33077</name>
</gene>
<dbReference type="Proteomes" id="UP000327439">
    <property type="component" value="Chromosome A11"/>
</dbReference>